<accession>A0A401YE29</accession>
<feature type="region of interest" description="Disordered" evidence="1">
    <location>
        <begin position="1"/>
        <end position="24"/>
    </location>
</feature>
<organism evidence="2 3">
    <name type="scientific">Embleya hyalina</name>
    <dbReference type="NCBI Taxonomy" id="516124"/>
    <lineage>
        <taxon>Bacteria</taxon>
        <taxon>Bacillati</taxon>
        <taxon>Actinomycetota</taxon>
        <taxon>Actinomycetes</taxon>
        <taxon>Kitasatosporales</taxon>
        <taxon>Streptomycetaceae</taxon>
        <taxon>Embleya</taxon>
    </lineage>
</organism>
<dbReference type="EMBL" id="BIFH01000013">
    <property type="protein sequence ID" value="GCD92845.1"/>
    <property type="molecule type" value="Genomic_DNA"/>
</dbReference>
<keyword evidence="3" id="KW-1185">Reference proteome</keyword>
<gene>
    <name evidence="2" type="ORF">EHYA_00487</name>
</gene>
<protein>
    <submittedName>
        <fullName evidence="2">Uncharacterized protein</fullName>
    </submittedName>
</protein>
<proteinExistence type="predicted"/>
<reference evidence="2 3" key="1">
    <citation type="submission" date="2018-12" db="EMBL/GenBank/DDBJ databases">
        <title>Draft genome sequence of Embleya hyalina NBRC 13850T.</title>
        <authorList>
            <person name="Komaki H."/>
            <person name="Hosoyama A."/>
            <person name="Kimura A."/>
            <person name="Ichikawa N."/>
            <person name="Tamura T."/>
        </authorList>
    </citation>
    <scope>NUCLEOTIDE SEQUENCE [LARGE SCALE GENOMIC DNA]</scope>
    <source>
        <strain evidence="2 3">NBRC 13850</strain>
    </source>
</reference>
<evidence type="ECO:0000256" key="1">
    <source>
        <dbReference type="SAM" id="MobiDB-lite"/>
    </source>
</evidence>
<dbReference type="Proteomes" id="UP000286931">
    <property type="component" value="Unassembled WGS sequence"/>
</dbReference>
<sequence>MGLWNRRGAPDDPANEPAGDPTEALGALGLTADRTAELAATLRGPVTEVVLRDLPRIELSAAPRWLHATRTVIGSAAPALVRDMVPGLDAEQAAAAAFHPHLLPTVAFELRHRRAASRRAKDPGALARTGLGALKLSLAVPTGRALVHDHIAARIGADAAKQLAAGHAETIRSLALVDPSDRARRHEPAWGAWGLLDVLQALLRNREALGEPALAVPAPPTRPGEPEAVPSTVAELGLILCCSAAIALIEALPPTD</sequence>
<dbReference type="AlphaFoldDB" id="A0A401YE29"/>
<evidence type="ECO:0000313" key="2">
    <source>
        <dbReference type="EMBL" id="GCD92845.1"/>
    </source>
</evidence>
<comment type="caution">
    <text evidence="2">The sequence shown here is derived from an EMBL/GenBank/DDBJ whole genome shotgun (WGS) entry which is preliminary data.</text>
</comment>
<evidence type="ECO:0000313" key="3">
    <source>
        <dbReference type="Proteomes" id="UP000286931"/>
    </source>
</evidence>
<name>A0A401YE29_9ACTN</name>
<dbReference type="RefSeq" id="WP_126635158.1">
    <property type="nucleotide sequence ID" value="NZ_BIFH01000013.1"/>
</dbReference>